<reference evidence="2 3" key="1">
    <citation type="submission" date="2017-11" db="EMBL/GenBank/DDBJ databases">
        <title>Revised Sequence and Annotation of the Rhodobaca barguzinensis strain alga05 Genome.</title>
        <authorList>
            <person name="Kopejtka K."/>
            <person name="Tomasch J.M."/>
            <person name="Bunk B."/>
            <person name="Koblizek M."/>
        </authorList>
    </citation>
    <scope>NUCLEOTIDE SEQUENCE [LARGE SCALE GENOMIC DNA]</scope>
    <source>
        <strain evidence="3">alga05</strain>
    </source>
</reference>
<gene>
    <name evidence="2" type="ORF">BG454_12635</name>
</gene>
<dbReference type="EMBL" id="CP024899">
    <property type="protein sequence ID" value="ATX66557.1"/>
    <property type="molecule type" value="Genomic_DNA"/>
</dbReference>
<dbReference type="InterPro" id="IPR036844">
    <property type="entry name" value="Hint_dom_sf"/>
</dbReference>
<dbReference type="AlphaFoldDB" id="A0A2K8KAU1"/>
<evidence type="ECO:0000313" key="2">
    <source>
        <dbReference type="EMBL" id="ATX66557.1"/>
    </source>
</evidence>
<organism evidence="2 3">
    <name type="scientific">Roseinatronobacter bogoriensis subsp. barguzinensis</name>
    <dbReference type="NCBI Taxonomy" id="441209"/>
    <lineage>
        <taxon>Bacteria</taxon>
        <taxon>Pseudomonadati</taxon>
        <taxon>Pseudomonadota</taxon>
        <taxon>Alphaproteobacteria</taxon>
        <taxon>Rhodobacterales</taxon>
        <taxon>Paracoccaceae</taxon>
        <taxon>Roseinatronobacter</taxon>
    </lineage>
</organism>
<dbReference type="RefSeq" id="WP_071481052.1">
    <property type="nucleotide sequence ID" value="NZ_CP024899.1"/>
</dbReference>
<protein>
    <recommendedName>
        <fullName evidence="1">Hedgehog/Intein (Hint) domain-containing protein</fullName>
    </recommendedName>
</protein>
<evidence type="ECO:0000313" key="3">
    <source>
        <dbReference type="Proteomes" id="UP000228948"/>
    </source>
</evidence>
<dbReference type="Proteomes" id="UP000228948">
    <property type="component" value="Chromosome"/>
</dbReference>
<evidence type="ECO:0000259" key="1">
    <source>
        <dbReference type="Pfam" id="PF13403"/>
    </source>
</evidence>
<feature type="domain" description="Hedgehog/Intein (Hint)" evidence="1">
    <location>
        <begin position="150"/>
        <end position="285"/>
    </location>
</feature>
<dbReference type="SUPFAM" id="SSF51294">
    <property type="entry name" value="Hedgehog/intein (Hint) domain"/>
    <property type="match status" value="1"/>
</dbReference>
<dbReference type="InterPro" id="IPR028992">
    <property type="entry name" value="Hedgehog/Intein_dom"/>
</dbReference>
<dbReference type="Pfam" id="PF13403">
    <property type="entry name" value="Hint_2"/>
    <property type="match status" value="1"/>
</dbReference>
<name>A0A2K8KAU1_9RHOB</name>
<accession>A0A2K8KAU1</accession>
<sequence>MRTGQDRKGIRLVYHYECEVFEAAALHVTWGINEGDILSSPATACLGDIYTLSRDTAPIHLRLKIDGATRIAPDDGANHTGLPAGSTVRTCGEMRLMSSDGELVTALLLDCCDRLFLLPLTPMRAATGYALIALDQTESALRMSELVQGCFGAGARVTMGDGSLCPVETLEAGMEVRTRDHGAQALRWIGQVTLRAHGPFAPVTFTPGTLGNLGALTLGPLQRIFLYQRGQDRLGSRAEVLIQAQSLVDGRKVLQREGGFVTYYHLVFDDHQILYVEGIPVESMLVSRATVARLPEMLAQDLSERFPHLNQHAHFAQDLPTEQVTPDIRDTLLRQKEK</sequence>
<dbReference type="STRING" id="441209.GCA_001870665_02308"/>
<dbReference type="KEGG" id="rbg:BG454_12635"/>
<keyword evidence="3" id="KW-1185">Reference proteome</keyword>
<proteinExistence type="predicted"/>